<dbReference type="PANTHER" id="PTHR43537:SF45">
    <property type="entry name" value="GNTR FAMILY REGULATORY PROTEIN"/>
    <property type="match status" value="1"/>
</dbReference>
<keyword evidence="7" id="KW-1185">Reference proteome</keyword>
<dbReference type="CDD" id="cd07377">
    <property type="entry name" value="WHTH_GntR"/>
    <property type="match status" value="1"/>
</dbReference>
<comment type="caution">
    <text evidence="6">The sequence shown here is derived from an EMBL/GenBank/DDBJ whole genome shotgun (WGS) entry which is preliminary data.</text>
</comment>
<name>A0ABV4SQD0_9ACTN</name>
<evidence type="ECO:0000256" key="4">
    <source>
        <dbReference type="SAM" id="MobiDB-lite"/>
    </source>
</evidence>
<gene>
    <name evidence="6" type="ORF">ACEG43_30225</name>
</gene>
<protein>
    <submittedName>
        <fullName evidence="6">GntR family transcriptional regulator</fullName>
    </submittedName>
</protein>
<dbReference type="InterPro" id="IPR008920">
    <property type="entry name" value="TF_FadR/GntR_C"/>
</dbReference>
<evidence type="ECO:0000313" key="7">
    <source>
        <dbReference type="Proteomes" id="UP001571476"/>
    </source>
</evidence>
<dbReference type="PROSITE" id="PS50949">
    <property type="entry name" value="HTH_GNTR"/>
    <property type="match status" value="1"/>
</dbReference>
<evidence type="ECO:0000256" key="3">
    <source>
        <dbReference type="ARBA" id="ARBA00023163"/>
    </source>
</evidence>
<dbReference type="SMART" id="SM00895">
    <property type="entry name" value="FCD"/>
    <property type="match status" value="1"/>
</dbReference>
<dbReference type="InterPro" id="IPR036390">
    <property type="entry name" value="WH_DNA-bd_sf"/>
</dbReference>
<proteinExistence type="predicted"/>
<dbReference type="Proteomes" id="UP001571476">
    <property type="component" value="Unassembled WGS sequence"/>
</dbReference>
<dbReference type="Pfam" id="PF07729">
    <property type="entry name" value="FCD"/>
    <property type="match status" value="1"/>
</dbReference>
<keyword evidence="3" id="KW-0804">Transcription</keyword>
<dbReference type="PANTHER" id="PTHR43537">
    <property type="entry name" value="TRANSCRIPTIONAL REGULATOR, GNTR FAMILY"/>
    <property type="match status" value="1"/>
</dbReference>
<keyword evidence="1" id="KW-0805">Transcription regulation</keyword>
<dbReference type="SMART" id="SM00345">
    <property type="entry name" value="HTH_GNTR"/>
    <property type="match status" value="1"/>
</dbReference>
<dbReference type="SUPFAM" id="SSF48008">
    <property type="entry name" value="GntR ligand-binding domain-like"/>
    <property type="match status" value="1"/>
</dbReference>
<organism evidence="6 7">
    <name type="scientific">Streptomyces aureus</name>
    <dbReference type="NCBI Taxonomy" id="193461"/>
    <lineage>
        <taxon>Bacteria</taxon>
        <taxon>Bacillati</taxon>
        <taxon>Actinomycetota</taxon>
        <taxon>Actinomycetes</taxon>
        <taxon>Kitasatosporales</taxon>
        <taxon>Streptomycetaceae</taxon>
        <taxon>Streptomyces</taxon>
    </lineage>
</organism>
<evidence type="ECO:0000256" key="1">
    <source>
        <dbReference type="ARBA" id="ARBA00023015"/>
    </source>
</evidence>
<dbReference type="InterPro" id="IPR000524">
    <property type="entry name" value="Tscrpt_reg_HTH_GntR"/>
</dbReference>
<dbReference type="EMBL" id="JBGOSP010000017">
    <property type="protein sequence ID" value="MFA3840416.1"/>
    <property type="molecule type" value="Genomic_DNA"/>
</dbReference>
<dbReference type="RefSeq" id="WP_372564954.1">
    <property type="nucleotide sequence ID" value="NZ_JBGOSP010000017.1"/>
</dbReference>
<feature type="domain" description="HTH gntR-type" evidence="5">
    <location>
        <begin position="8"/>
        <end position="75"/>
    </location>
</feature>
<evidence type="ECO:0000313" key="6">
    <source>
        <dbReference type="EMBL" id="MFA3840416.1"/>
    </source>
</evidence>
<dbReference type="Pfam" id="PF00392">
    <property type="entry name" value="GntR"/>
    <property type="match status" value="1"/>
</dbReference>
<dbReference type="InterPro" id="IPR011711">
    <property type="entry name" value="GntR_C"/>
</dbReference>
<evidence type="ECO:0000259" key="5">
    <source>
        <dbReference type="PROSITE" id="PS50949"/>
    </source>
</evidence>
<keyword evidence="2" id="KW-0238">DNA-binding</keyword>
<dbReference type="InterPro" id="IPR036388">
    <property type="entry name" value="WH-like_DNA-bd_sf"/>
</dbReference>
<accession>A0ABV4SQD0</accession>
<dbReference type="SUPFAM" id="SSF46785">
    <property type="entry name" value="Winged helix' DNA-binding domain"/>
    <property type="match status" value="1"/>
</dbReference>
<evidence type="ECO:0000256" key="2">
    <source>
        <dbReference type="ARBA" id="ARBA00023125"/>
    </source>
</evidence>
<dbReference type="Gene3D" id="1.20.120.530">
    <property type="entry name" value="GntR ligand-binding domain-like"/>
    <property type="match status" value="1"/>
</dbReference>
<reference evidence="6 7" key="1">
    <citation type="submission" date="2024-08" db="EMBL/GenBank/DDBJ databases">
        <title>Genome sequence of Streptomyces aureus CACIA-1.46HGO.</title>
        <authorList>
            <person name="Evangelista-Martinez Z."/>
        </authorList>
    </citation>
    <scope>NUCLEOTIDE SEQUENCE [LARGE SCALE GENOMIC DNA]</scope>
    <source>
        <strain evidence="6 7">CACIA-1.46HGO</strain>
    </source>
</reference>
<sequence>MGNKIQQDVPTGRVYEAIKAMVMDHGIAPGARVGIEALARQLDVSATPVREALARLESEGLVVKRPNAGYRATDLLDPDALRDLFEMRLLLEPRAASLAAENATDADLQLLRDIVEKTRHHPDTGESYAVYHRFALLDQEFHDTLARAAGRPLLADAVNRLHAHLHLFRLTSAPGAAGTTIDEHEQILEALVRRNPERAAEAMAAHLRSSRVRHRPDAPSQHPRARTS</sequence>
<dbReference type="Gene3D" id="1.10.10.10">
    <property type="entry name" value="Winged helix-like DNA-binding domain superfamily/Winged helix DNA-binding domain"/>
    <property type="match status" value="1"/>
</dbReference>
<feature type="region of interest" description="Disordered" evidence="4">
    <location>
        <begin position="200"/>
        <end position="228"/>
    </location>
</feature>